<dbReference type="InterPro" id="IPR032312">
    <property type="entry name" value="LacZ_4"/>
</dbReference>
<reference evidence="17" key="2">
    <citation type="submission" date="2016-11" db="EMBL/GenBank/DDBJ databases">
        <authorList>
            <person name="Varghese N."/>
            <person name="Submissions S."/>
        </authorList>
    </citation>
    <scope>NUCLEOTIDE SEQUENCE [LARGE SCALE GENOMIC DNA]</scope>
    <source>
        <strain evidence="17">DSM 19859</strain>
    </source>
</reference>
<evidence type="ECO:0000256" key="9">
    <source>
        <dbReference type="ARBA" id="ARBA00022837"/>
    </source>
</evidence>
<dbReference type="SMART" id="SM01038">
    <property type="entry name" value="Bgal_small_N"/>
    <property type="match status" value="1"/>
</dbReference>
<dbReference type="Pfam" id="PF16353">
    <property type="entry name" value="LacZ_4"/>
    <property type="match status" value="1"/>
</dbReference>
<dbReference type="PROSITE" id="PS00608">
    <property type="entry name" value="GLYCOSYL_HYDROL_F2_2"/>
    <property type="match status" value="1"/>
</dbReference>
<dbReference type="Gene3D" id="2.60.40.10">
    <property type="entry name" value="Immunoglobulins"/>
    <property type="match status" value="2"/>
</dbReference>
<protein>
    <recommendedName>
        <fullName evidence="7 12">Beta-galactosidase</fullName>
        <ecNumber evidence="6 12">3.2.1.23</ecNumber>
    </recommendedName>
    <alternativeName>
        <fullName evidence="11 12">Lactase</fullName>
    </alternativeName>
</protein>
<dbReference type="Pfam" id="PF02929">
    <property type="entry name" value="Bgal_small_N"/>
    <property type="match status" value="1"/>
</dbReference>
<dbReference type="Pfam" id="PF02837">
    <property type="entry name" value="Glyco_hydro_2_N"/>
    <property type="match status" value="1"/>
</dbReference>
<keyword evidence="18" id="KW-1185">Reference proteome</keyword>
<dbReference type="SUPFAM" id="SSF49785">
    <property type="entry name" value="Galactose-binding domain-like"/>
    <property type="match status" value="1"/>
</dbReference>
<dbReference type="PROSITE" id="PS00719">
    <property type="entry name" value="GLYCOSYL_HYDROL_F2_1"/>
    <property type="match status" value="1"/>
</dbReference>
<dbReference type="EMBL" id="QOVN01000012">
    <property type="protein sequence ID" value="RXG26800.1"/>
    <property type="molecule type" value="Genomic_DNA"/>
</dbReference>
<dbReference type="InterPro" id="IPR006103">
    <property type="entry name" value="Glyco_hydro_2_cat"/>
</dbReference>
<dbReference type="InterPro" id="IPR050347">
    <property type="entry name" value="Bact_Beta-galactosidase"/>
</dbReference>
<proteinExistence type="inferred from homology"/>
<comment type="similarity">
    <text evidence="4 12">Belongs to the glycosyl hydrolase 2 family.</text>
</comment>
<comment type="subunit">
    <text evidence="5">Monomer.</text>
</comment>
<evidence type="ECO:0000256" key="10">
    <source>
        <dbReference type="ARBA" id="ARBA00023295"/>
    </source>
</evidence>
<evidence type="ECO:0000256" key="12">
    <source>
        <dbReference type="RuleBase" id="RU361154"/>
    </source>
</evidence>
<dbReference type="SUPFAM" id="SSF49303">
    <property type="entry name" value="beta-Galactosidase/glucuronidase domain"/>
    <property type="match status" value="2"/>
</dbReference>
<dbReference type="InterPro" id="IPR014718">
    <property type="entry name" value="GH-type_carb-bd"/>
</dbReference>
<evidence type="ECO:0000256" key="1">
    <source>
        <dbReference type="ARBA" id="ARBA00001412"/>
    </source>
</evidence>
<feature type="chain" id="PRO_5012341589" description="Beta-galactosidase" evidence="13">
    <location>
        <begin position="20"/>
        <end position="1033"/>
    </location>
</feature>
<dbReference type="Proteomes" id="UP000184240">
    <property type="component" value="Unassembled WGS sequence"/>
</dbReference>
<dbReference type="Gene3D" id="2.60.120.260">
    <property type="entry name" value="Galactose-binding domain-like"/>
    <property type="match status" value="1"/>
</dbReference>
<dbReference type="Proteomes" id="UP000290037">
    <property type="component" value="Unassembled WGS sequence"/>
</dbReference>
<dbReference type="InterPro" id="IPR008979">
    <property type="entry name" value="Galactose-bd-like_sf"/>
</dbReference>
<evidence type="ECO:0000256" key="8">
    <source>
        <dbReference type="ARBA" id="ARBA00022801"/>
    </source>
</evidence>
<dbReference type="InterPro" id="IPR011013">
    <property type="entry name" value="Gal_mutarotase_sf_dom"/>
</dbReference>
<keyword evidence="9" id="KW-0106">Calcium</keyword>
<dbReference type="InterPro" id="IPR006101">
    <property type="entry name" value="Glyco_hydro_2"/>
</dbReference>
<evidence type="ECO:0000313" key="16">
    <source>
        <dbReference type="EMBL" id="SHI09891.1"/>
    </source>
</evidence>
<dbReference type="InterPro" id="IPR006102">
    <property type="entry name" value="Ig-like_GH2"/>
</dbReference>
<dbReference type="GO" id="GO:0005990">
    <property type="term" value="P:lactose catabolic process"/>
    <property type="evidence" value="ECO:0007669"/>
    <property type="project" value="TreeGrafter"/>
</dbReference>
<evidence type="ECO:0000313" key="15">
    <source>
        <dbReference type="EMBL" id="RXG26800.1"/>
    </source>
</evidence>
<dbReference type="InterPro" id="IPR023230">
    <property type="entry name" value="Glyco_hydro_2_CS"/>
</dbReference>
<organism evidence="16 17">
    <name type="scientific">Leeuwenhoekiella palythoae</name>
    <dbReference type="NCBI Taxonomy" id="573501"/>
    <lineage>
        <taxon>Bacteria</taxon>
        <taxon>Pseudomonadati</taxon>
        <taxon>Bacteroidota</taxon>
        <taxon>Flavobacteriia</taxon>
        <taxon>Flavobacteriales</taxon>
        <taxon>Flavobacteriaceae</taxon>
        <taxon>Leeuwenhoekiella</taxon>
    </lineage>
</organism>
<keyword evidence="8 12" id="KW-0378">Hydrolase</keyword>
<dbReference type="SUPFAM" id="SSF51445">
    <property type="entry name" value="(Trans)glycosidases"/>
    <property type="match status" value="1"/>
</dbReference>
<dbReference type="EMBL" id="FQXT01000003">
    <property type="protein sequence ID" value="SHI09891.1"/>
    <property type="molecule type" value="Genomic_DNA"/>
</dbReference>
<comment type="cofactor">
    <cofactor evidence="3">
        <name>Na(+)</name>
        <dbReference type="ChEBI" id="CHEBI:29101"/>
    </cofactor>
</comment>
<dbReference type="EC" id="3.2.1.23" evidence="6 12"/>
<sequence>MKVIASLYFILLFCLTGLAQEVNEWENPLVYERNKLEPHTDFIAYSNKTDARADVFSTSPFYQSLNGIWKFHFVKKPEDRPLDFYKTDFDDSDWDSIPVPSNWELEGFGIPIYTNIDYPFPKNPPFVDNSYNPVGTYRRSFTIPETWDDQEVILNLSSVSGYARVFVNGKEAGMTKVAKSPSEFDITPFLQEGSNQLAIQVCRWHDGSYLEDQDFWRLSGLEQDVFLYALPKTSIWDFFLKADLKNNYKDGVFNASVNLKNFDNAAQSGSLQLEIIPAYASKAVYSATKKFTTTKTPVNFHTTIKNVQTWSAETPNLYDVVLTLKDASGKTLMLTSEQIGFRAIELKNAQLLVNGMPVLIKGVNLHIHDDVKGHVPSREVMLKDLKLMKQNNINAVRTSHYPQNPLWFKLCDQYGMYLVDEANIESHGMGANVHAVKNKDQHPAYQPEWFPSQMDRIQRLVERDKNHPSVIVWSLGNECGNGIFFPQAYDWVKERDDSRLVQFEQANEERNTDVVCPMYPSIDHMKEYAAATDKYRPYIMCEYAHAMGNSSGNFKEYWDIIRSSDQMQGGFIWDWVDQGIKTEDDMGTYWAYGGDLGGLDFQNDENFCANGLVSSNRTPHPALEEVKMVYQNVQFDFDEESKKLSVFNEFDFTNLKEYQFQWALVENGKVIEVEDFSLAIAPQTLGTAKIKLPKRQADAEYLLNVYAFTKTATALVPAGHEIAKAQFSLNPPVFISASTAGKLEVKQTENQLIFETSETRGTFDLKKGVFTSYSSDSVTLDALPQPYFWRAPTDNDFGNKMPEELNIWRSAHSNVTLQDVKVEKQTEEGLPIQVIYHLNDINLPYTLAYVIQNVGSIRVTARLDLKAKKLPELPRFGMRMQLPAGFDNLEYYGRGPEENYADRNSAAFIGIYKAQVDSLKMPYIRPQEYGYHTDTRWLKLTDASGNGIEVEGLQPLSFSALPIKTEALDPGETKKNQHPTNLRYRDETTLHIDLAQRGLGGDNSWGEYPHSEYRLTNDDYSYSYILKLINPEP</sequence>
<dbReference type="Pfam" id="PF02836">
    <property type="entry name" value="Glyco_hydro_2_C"/>
    <property type="match status" value="1"/>
</dbReference>
<evidence type="ECO:0000256" key="11">
    <source>
        <dbReference type="ARBA" id="ARBA00032230"/>
    </source>
</evidence>
<dbReference type="PRINTS" id="PR00132">
    <property type="entry name" value="GLHYDRLASE2"/>
</dbReference>
<dbReference type="GO" id="GO:0030246">
    <property type="term" value="F:carbohydrate binding"/>
    <property type="evidence" value="ECO:0007669"/>
    <property type="project" value="InterPro"/>
</dbReference>
<evidence type="ECO:0000256" key="3">
    <source>
        <dbReference type="ARBA" id="ARBA00001959"/>
    </source>
</evidence>
<feature type="domain" description="Beta galactosidase small chain/" evidence="14">
    <location>
        <begin position="753"/>
        <end position="1027"/>
    </location>
</feature>
<reference evidence="15 18" key="3">
    <citation type="submission" date="2018-07" db="EMBL/GenBank/DDBJ databases">
        <title>Leeuwenhoekiella genomics.</title>
        <authorList>
            <person name="Tahon G."/>
            <person name="Willems A."/>
        </authorList>
    </citation>
    <scope>NUCLEOTIDE SEQUENCE [LARGE SCALE GENOMIC DNA]</scope>
    <source>
        <strain evidence="15 18">LMG 24856</strain>
    </source>
</reference>
<dbReference type="Gene3D" id="3.20.20.80">
    <property type="entry name" value="Glycosidases"/>
    <property type="match status" value="1"/>
</dbReference>
<dbReference type="PANTHER" id="PTHR46323">
    <property type="entry name" value="BETA-GALACTOSIDASE"/>
    <property type="match status" value="1"/>
</dbReference>
<dbReference type="InterPro" id="IPR036156">
    <property type="entry name" value="Beta-gal/glucu_dom_sf"/>
</dbReference>
<evidence type="ECO:0000256" key="7">
    <source>
        <dbReference type="ARBA" id="ARBA00013303"/>
    </source>
</evidence>
<keyword evidence="10 12" id="KW-0326">Glycosidase</keyword>
<dbReference type="GO" id="GO:0009341">
    <property type="term" value="C:beta-galactosidase complex"/>
    <property type="evidence" value="ECO:0007669"/>
    <property type="project" value="InterPro"/>
</dbReference>
<accession>A0A1M5YCU4</accession>
<feature type="signal peptide" evidence="13">
    <location>
        <begin position="1"/>
        <end position="19"/>
    </location>
</feature>
<dbReference type="FunFam" id="3.20.20.80:FF:000018">
    <property type="entry name" value="Beta-galactosidase"/>
    <property type="match status" value="1"/>
</dbReference>
<evidence type="ECO:0000313" key="18">
    <source>
        <dbReference type="Proteomes" id="UP000290037"/>
    </source>
</evidence>
<dbReference type="InterPro" id="IPR017853">
    <property type="entry name" value="GH"/>
</dbReference>
<comment type="catalytic activity">
    <reaction evidence="1 12">
        <text>Hydrolysis of terminal non-reducing beta-D-galactose residues in beta-D-galactosides.</text>
        <dbReference type="EC" id="3.2.1.23"/>
    </reaction>
</comment>
<dbReference type="SUPFAM" id="SSF74650">
    <property type="entry name" value="Galactose mutarotase-like"/>
    <property type="match status" value="1"/>
</dbReference>
<dbReference type="AlphaFoldDB" id="A0A1M5YCU4"/>
<comment type="cofactor">
    <cofactor evidence="2">
        <name>Ca(2+)</name>
        <dbReference type="ChEBI" id="CHEBI:29108"/>
    </cofactor>
</comment>
<evidence type="ECO:0000256" key="6">
    <source>
        <dbReference type="ARBA" id="ARBA00012756"/>
    </source>
</evidence>
<dbReference type="InterPro" id="IPR004199">
    <property type="entry name" value="B-gal_small/dom_5"/>
</dbReference>
<name>A0A1M5YCU4_9FLAO</name>
<dbReference type="InterPro" id="IPR023232">
    <property type="entry name" value="Glyco_hydro_2_AS"/>
</dbReference>
<evidence type="ECO:0000256" key="4">
    <source>
        <dbReference type="ARBA" id="ARBA00007401"/>
    </source>
</evidence>
<evidence type="ECO:0000256" key="2">
    <source>
        <dbReference type="ARBA" id="ARBA00001913"/>
    </source>
</evidence>
<keyword evidence="13" id="KW-0732">Signal</keyword>
<evidence type="ECO:0000259" key="14">
    <source>
        <dbReference type="SMART" id="SM01038"/>
    </source>
</evidence>
<evidence type="ECO:0000256" key="5">
    <source>
        <dbReference type="ARBA" id="ARBA00011245"/>
    </source>
</evidence>
<dbReference type="GO" id="GO:0004565">
    <property type="term" value="F:beta-galactosidase activity"/>
    <property type="evidence" value="ECO:0007669"/>
    <property type="project" value="UniProtKB-EC"/>
</dbReference>
<dbReference type="Gene3D" id="2.70.98.10">
    <property type="match status" value="1"/>
</dbReference>
<dbReference type="OrthoDB" id="9801077at2"/>
<dbReference type="InterPro" id="IPR013783">
    <property type="entry name" value="Ig-like_fold"/>
</dbReference>
<dbReference type="Pfam" id="PF00703">
    <property type="entry name" value="Glyco_hydro_2"/>
    <property type="match status" value="1"/>
</dbReference>
<reference evidence="16" key="1">
    <citation type="submission" date="2016-11" db="EMBL/GenBank/DDBJ databases">
        <authorList>
            <person name="Jaros S."/>
            <person name="Januszkiewicz K."/>
            <person name="Wedrychowicz H."/>
        </authorList>
    </citation>
    <scope>NUCLEOTIDE SEQUENCE [LARGE SCALE GENOMIC DNA]</scope>
    <source>
        <strain evidence="16">DSM 19859</strain>
    </source>
</reference>
<dbReference type="InterPro" id="IPR006104">
    <property type="entry name" value="Glyco_hydro_2_N"/>
</dbReference>
<evidence type="ECO:0000256" key="13">
    <source>
        <dbReference type="SAM" id="SignalP"/>
    </source>
</evidence>
<dbReference type="RefSeq" id="WP_072982831.1">
    <property type="nucleotide sequence ID" value="NZ_FQXT01000003.1"/>
</dbReference>
<gene>
    <name evidence="15" type="ORF">DSM01_3350</name>
    <name evidence="16" type="ORF">SAMN04487999_2125</name>
</gene>
<dbReference type="STRING" id="573501.SAMN04487999_2125"/>
<dbReference type="PANTHER" id="PTHR46323:SF2">
    <property type="entry name" value="BETA-GALACTOSIDASE"/>
    <property type="match status" value="1"/>
</dbReference>
<evidence type="ECO:0000313" key="17">
    <source>
        <dbReference type="Proteomes" id="UP000184240"/>
    </source>
</evidence>